<evidence type="ECO:0000256" key="1">
    <source>
        <dbReference type="SAM" id="MobiDB-lite"/>
    </source>
</evidence>
<feature type="region of interest" description="Disordered" evidence="1">
    <location>
        <begin position="92"/>
        <end position="125"/>
    </location>
</feature>
<evidence type="ECO:0000313" key="3">
    <source>
        <dbReference type="EMBL" id="KAA1117196.1"/>
    </source>
</evidence>
<evidence type="ECO:0000313" key="4">
    <source>
        <dbReference type="Proteomes" id="UP000324748"/>
    </source>
</evidence>
<organism evidence="3 5">
    <name type="scientific">Puccinia graminis f. sp. tritici</name>
    <dbReference type="NCBI Taxonomy" id="56615"/>
    <lineage>
        <taxon>Eukaryota</taxon>
        <taxon>Fungi</taxon>
        <taxon>Dikarya</taxon>
        <taxon>Basidiomycota</taxon>
        <taxon>Pucciniomycotina</taxon>
        <taxon>Pucciniomycetes</taxon>
        <taxon>Pucciniales</taxon>
        <taxon>Pucciniaceae</taxon>
        <taxon>Puccinia</taxon>
    </lineage>
</organism>
<gene>
    <name evidence="2" type="ORF">PGT21_021706</name>
    <name evidence="3" type="ORF">PGTUg99_036920</name>
</gene>
<dbReference type="OrthoDB" id="2496480at2759"/>
<comment type="caution">
    <text evidence="3">The sequence shown here is derived from an EMBL/GenBank/DDBJ whole genome shotgun (WGS) entry which is preliminary data.</text>
</comment>
<name>A0A5B0QVA1_PUCGR</name>
<proteinExistence type="predicted"/>
<dbReference type="Proteomes" id="UP000325313">
    <property type="component" value="Unassembled WGS sequence"/>
</dbReference>
<sequence length="738" mass="84188">MGSQIRIHSLKWAILTTTFLIYNISSVVSNRFDASRSLLAEQRDSDPAIWDKKDGYSALKEIQIPQDRRRLELKSSAEGGVPLQVYRRKRIKPDSPSVDQIGDPKFAKASSSSTTKEKSQGPGNTLRTLKLLSDLSINDQSAKSSMLPTHAMLSTQKRVLRETVSNAEGSERRTIGRWAPSRYPLEAPGKRVGKVYHPEMFDPVAKDSVFRFEMEEEKTAQVLRRGLNELEKVLLQKLPWKANTTTKGLGQRFVQIEYLLTFMMEGPLYQPKSIKFRKIRAKAFAHYDSQIKVLDMLKQTVGLMGGIQDSIAKLKESTELPELMNTLEILELIRHGAVIPVSQRLETELKDIIVNSEDYLDLEFATSEEDAHHPHVGSEEPEAILQAETLLTSVKEALQLNRMPEQKRAIAQIPDSTDDFLDTLRNLKKCQVDLQQLTSSTKSTDLFDLLEHGLKELRRNFDDNSPTSNWAARLVKQGMSDEQRNLDVILQDMLVSDVLAKFLHKIVVQNEHNLDLSSYEIKNKPRKYHDLTLLMIEKLQNVDSQIAKKQSSGLNQFFNTDVMDAMATYDIEPIHASDYLQAFVEHLSTMLHNGHVDHNSQMEGWLQNMSKYFEEILGYTQVQLTHQKAIALIESQLQIIQHSIVRYKNSDEFLSTALSHQIQGWLREIGWMRFSLLNNQKSSTLHTAGKSDKTSAEIRFESQAERIVKQIKAFHQKLESLIYRDSHPSKDMNGPSGH</sequence>
<accession>A0A5B0QVA1</accession>
<reference evidence="4 5" key="1">
    <citation type="submission" date="2019-05" db="EMBL/GenBank/DDBJ databases">
        <title>Emergence of the Ug99 lineage of the wheat stem rust pathogen through somatic hybridization.</title>
        <authorList>
            <person name="Li F."/>
            <person name="Upadhyaya N.M."/>
            <person name="Sperschneider J."/>
            <person name="Matny O."/>
            <person name="Nguyen-Phuc H."/>
            <person name="Mago R."/>
            <person name="Raley C."/>
            <person name="Miller M.E."/>
            <person name="Silverstein K.A.T."/>
            <person name="Henningsen E."/>
            <person name="Hirsch C.D."/>
            <person name="Visser B."/>
            <person name="Pretorius Z.A."/>
            <person name="Steffenson B.J."/>
            <person name="Schwessinger B."/>
            <person name="Dodds P.N."/>
            <person name="Figueroa M."/>
        </authorList>
    </citation>
    <scope>NUCLEOTIDE SEQUENCE [LARGE SCALE GENOMIC DNA]</scope>
    <source>
        <strain evidence="2">21-0</strain>
        <strain evidence="3 5">Ug99</strain>
    </source>
</reference>
<dbReference type="EMBL" id="VSWC01000066">
    <property type="protein sequence ID" value="KAA1097842.1"/>
    <property type="molecule type" value="Genomic_DNA"/>
</dbReference>
<protein>
    <submittedName>
        <fullName evidence="3">Uncharacterized protein</fullName>
    </submittedName>
</protein>
<keyword evidence="4" id="KW-1185">Reference proteome</keyword>
<evidence type="ECO:0000313" key="5">
    <source>
        <dbReference type="Proteomes" id="UP000325313"/>
    </source>
</evidence>
<dbReference type="Proteomes" id="UP000324748">
    <property type="component" value="Unassembled WGS sequence"/>
</dbReference>
<dbReference type="AlphaFoldDB" id="A0A5B0QVA1"/>
<dbReference type="EMBL" id="VDEP01000270">
    <property type="protein sequence ID" value="KAA1117196.1"/>
    <property type="molecule type" value="Genomic_DNA"/>
</dbReference>
<evidence type="ECO:0000313" key="2">
    <source>
        <dbReference type="EMBL" id="KAA1097842.1"/>
    </source>
</evidence>